<dbReference type="EMBL" id="BDQI01000057">
    <property type="protein sequence ID" value="GAX58561.1"/>
    <property type="molecule type" value="Genomic_DNA"/>
</dbReference>
<dbReference type="Gene3D" id="3.90.180.10">
    <property type="entry name" value="Medium-chain alcohol dehydrogenases, catalytic domain"/>
    <property type="match status" value="1"/>
</dbReference>
<dbReference type="InterPro" id="IPR041694">
    <property type="entry name" value="ADH_N_2"/>
</dbReference>
<dbReference type="SUPFAM" id="SSF51735">
    <property type="entry name" value="NAD(P)-binding Rossmann-fold domains"/>
    <property type="match status" value="1"/>
</dbReference>
<feature type="domain" description="Enoyl reductase (ER)" evidence="2">
    <location>
        <begin position="36"/>
        <end position="347"/>
    </location>
</feature>
<dbReference type="Gene3D" id="3.40.50.720">
    <property type="entry name" value="NAD(P)-binding Rossmann-like Domain"/>
    <property type="match status" value="1"/>
</dbReference>
<dbReference type="InterPro" id="IPR045010">
    <property type="entry name" value="MDR_fam"/>
</dbReference>
<proteinExistence type="predicted"/>
<evidence type="ECO:0000313" key="4">
    <source>
        <dbReference type="Proteomes" id="UP000217446"/>
    </source>
</evidence>
<dbReference type="InterPro" id="IPR013149">
    <property type="entry name" value="ADH-like_C"/>
</dbReference>
<protein>
    <submittedName>
        <fullName evidence="3">NADP-dependent oxidoreductase</fullName>
    </submittedName>
</protein>
<reference evidence="4" key="1">
    <citation type="submission" date="2017-05" db="EMBL/GenBank/DDBJ databases">
        <title>Streptomyces olivochromogenes NBRC 3561 whole genome shotgun sequence.</title>
        <authorList>
            <person name="Dohra H."/>
            <person name="Kodani S."/>
        </authorList>
    </citation>
    <scope>NUCLEOTIDE SEQUENCE [LARGE SCALE GENOMIC DNA]</scope>
    <source>
        <strain evidence="4">NBRC 3561</strain>
    </source>
</reference>
<dbReference type="GO" id="GO:0016628">
    <property type="term" value="F:oxidoreductase activity, acting on the CH-CH group of donors, NAD or NADP as acceptor"/>
    <property type="evidence" value="ECO:0007669"/>
    <property type="project" value="InterPro"/>
</dbReference>
<sequence>MSPTGCPGGAFPPYGPGMNETALTVHQTARPHGFPTAEHFTFVESALPGPAAGSALVENLYWSVDPYHREMMDDVPGGFALDAPLEGRTIGRVIASRTPRLTEGEIVFHRQGWRTHTVVTPEEIRQLPRFDKVPLTAYLSTLGGTGLTAYVGLTRIARLQEGEDLFVSAAAGGVGTATGRFARLLGAGRLVGSAGSAAKAAHLTREVGYDAVFDYHDGPAADLLGKAAPEGIDVFVDNVGGAQLAAAVGALREFGRIVRVGTISQYNTPDAPPPRFNYADIVEKSLRMEGFLVSNYRDMQEELYEFAVPHLQSGRLAPDETVVDGFEHIVDAFLGMLRGENTGKIIVRDRTQARGPVRTTPPCGPGCPQ</sequence>
<organism evidence="3 4">
    <name type="scientific">Streptomyces olivochromogenes</name>
    <dbReference type="NCBI Taxonomy" id="1963"/>
    <lineage>
        <taxon>Bacteria</taxon>
        <taxon>Bacillati</taxon>
        <taxon>Actinomycetota</taxon>
        <taxon>Actinomycetes</taxon>
        <taxon>Kitasatosporales</taxon>
        <taxon>Streptomycetaceae</taxon>
        <taxon>Streptomyces</taxon>
    </lineage>
</organism>
<dbReference type="Proteomes" id="UP000217446">
    <property type="component" value="Unassembled WGS sequence"/>
</dbReference>
<dbReference type="CDD" id="cd05288">
    <property type="entry name" value="PGDH"/>
    <property type="match status" value="1"/>
</dbReference>
<dbReference type="Pfam" id="PF16884">
    <property type="entry name" value="ADH_N_2"/>
    <property type="match status" value="1"/>
</dbReference>
<evidence type="ECO:0000313" key="3">
    <source>
        <dbReference type="EMBL" id="GAX58561.1"/>
    </source>
</evidence>
<keyword evidence="1" id="KW-0560">Oxidoreductase</keyword>
<gene>
    <name evidence="3" type="ORF">SO3561_10134</name>
</gene>
<keyword evidence="4" id="KW-1185">Reference proteome</keyword>
<dbReference type="Pfam" id="PF00107">
    <property type="entry name" value="ADH_zinc_N"/>
    <property type="match status" value="1"/>
</dbReference>
<dbReference type="PANTHER" id="PTHR43205:SF7">
    <property type="entry name" value="PROSTAGLANDIN REDUCTASE 1"/>
    <property type="match status" value="1"/>
</dbReference>
<dbReference type="SUPFAM" id="SSF50129">
    <property type="entry name" value="GroES-like"/>
    <property type="match status" value="1"/>
</dbReference>
<evidence type="ECO:0000259" key="2">
    <source>
        <dbReference type="SMART" id="SM00829"/>
    </source>
</evidence>
<dbReference type="InterPro" id="IPR036291">
    <property type="entry name" value="NAD(P)-bd_dom_sf"/>
</dbReference>
<dbReference type="PANTHER" id="PTHR43205">
    <property type="entry name" value="PROSTAGLANDIN REDUCTASE"/>
    <property type="match status" value="1"/>
</dbReference>
<dbReference type="AlphaFoldDB" id="A0A286PG82"/>
<dbReference type="FunFam" id="3.40.50.720:FF:000121">
    <property type="entry name" value="Prostaglandin reductase 2"/>
    <property type="match status" value="1"/>
</dbReference>
<dbReference type="SMART" id="SM00829">
    <property type="entry name" value="PKS_ER"/>
    <property type="match status" value="1"/>
</dbReference>
<dbReference type="InterPro" id="IPR011032">
    <property type="entry name" value="GroES-like_sf"/>
</dbReference>
<name>A0A286PG82_STROL</name>
<dbReference type="InterPro" id="IPR020843">
    <property type="entry name" value="ER"/>
</dbReference>
<evidence type="ECO:0000256" key="1">
    <source>
        <dbReference type="ARBA" id="ARBA00023002"/>
    </source>
</evidence>
<comment type="caution">
    <text evidence="3">The sequence shown here is derived from an EMBL/GenBank/DDBJ whole genome shotgun (WGS) entry which is preliminary data.</text>
</comment>
<accession>A0A286PG82</accession>
<dbReference type="STRING" id="1963.AQJ27_39920"/>